<gene>
    <name evidence="3" type="ORF">JoomaDRAFT_1938</name>
</gene>
<dbReference type="InterPro" id="IPR004143">
    <property type="entry name" value="BPL_LPL_catalytic"/>
</dbReference>
<evidence type="ECO:0000313" key="4">
    <source>
        <dbReference type="Proteomes" id="UP000004690"/>
    </source>
</evidence>
<reference evidence="3 4" key="1">
    <citation type="submission" date="2012-02" db="EMBL/GenBank/DDBJ databases">
        <title>Improved High-Quality Draft genome of Joostella marina DSM 19592.</title>
        <authorList>
            <consortium name="US DOE Joint Genome Institute (JGI-PGF)"/>
            <person name="Lucas S."/>
            <person name="Copeland A."/>
            <person name="Lapidus A."/>
            <person name="Bruce D."/>
            <person name="Goodwin L."/>
            <person name="Pitluck S."/>
            <person name="Peters L."/>
            <person name="Chertkov O."/>
            <person name="Ovchinnikova G."/>
            <person name="Kyrpides N."/>
            <person name="Mavromatis K."/>
            <person name="Detter J.C."/>
            <person name="Han C."/>
            <person name="Land M."/>
            <person name="Hauser L."/>
            <person name="Markowitz V."/>
            <person name="Cheng J.-F."/>
            <person name="Hugenholtz P."/>
            <person name="Woyke T."/>
            <person name="Wu D."/>
            <person name="Tindall B."/>
            <person name="Brambilla E."/>
            <person name="Klenk H.-P."/>
            <person name="Eisen J.A."/>
        </authorList>
    </citation>
    <scope>NUCLEOTIDE SEQUENCE [LARGE SCALE GENOMIC DNA]</scope>
    <source>
        <strain evidence="3 4">DSM 19592</strain>
    </source>
</reference>
<protein>
    <submittedName>
        <fullName evidence="3">BirA, biotin-(Acetyl-CoA-carboxylase) ligase</fullName>
    </submittedName>
</protein>
<proteinExistence type="predicted"/>
<accession>I3C5P3</accession>
<evidence type="ECO:0000259" key="2">
    <source>
        <dbReference type="PROSITE" id="PS51733"/>
    </source>
</evidence>
<dbReference type="EMBL" id="JH651379">
    <property type="protein sequence ID" value="EIJ38936.1"/>
    <property type="molecule type" value="Genomic_DNA"/>
</dbReference>
<dbReference type="Gene3D" id="3.30.930.10">
    <property type="entry name" value="Bira Bifunctional Protein, Domain 2"/>
    <property type="match status" value="1"/>
</dbReference>
<dbReference type="CDD" id="cd16442">
    <property type="entry name" value="BPL"/>
    <property type="match status" value="1"/>
</dbReference>
<dbReference type="Pfam" id="PF03099">
    <property type="entry name" value="BPL_LplA_LipB"/>
    <property type="match status" value="1"/>
</dbReference>
<dbReference type="GO" id="GO:0004077">
    <property type="term" value="F:biotin--[biotin carboxyl-carrier protein] ligase activity"/>
    <property type="evidence" value="ECO:0007669"/>
    <property type="project" value="InterPro"/>
</dbReference>
<dbReference type="Proteomes" id="UP000004690">
    <property type="component" value="Unassembled WGS sequence"/>
</dbReference>
<dbReference type="GO" id="GO:0005737">
    <property type="term" value="C:cytoplasm"/>
    <property type="evidence" value="ECO:0007669"/>
    <property type="project" value="TreeGrafter"/>
</dbReference>
<dbReference type="PANTHER" id="PTHR12835:SF5">
    <property type="entry name" value="BIOTIN--PROTEIN LIGASE"/>
    <property type="match status" value="1"/>
</dbReference>
<dbReference type="AlphaFoldDB" id="I3C5P3"/>
<dbReference type="PROSITE" id="PS51733">
    <property type="entry name" value="BPL_LPL_CATALYTIC"/>
    <property type="match status" value="1"/>
</dbReference>
<sequence>MNLIKLDAIDSTNSFLRRLAAHKELEDYTIVTTEKQNEGRGQMGTQWVSEPGKNLTFSVYKKINCLQKEEQFYLSMAISLAIYDALTYFGIPHLKIKWPNDILSANSKICGILIESIIKKGEMSASIIGIGLNLNQTNFDGVTNASSLKCLTGVFYNKEEVLLKIIEHIKKYEEWVINRQLFKIKETFESQLFRKDKPSTFKLKNGDLIMGFIKGVANNGCLIVLLEDEVLKEFDLKELKLLY</sequence>
<evidence type="ECO:0000313" key="3">
    <source>
        <dbReference type="EMBL" id="EIJ38936.1"/>
    </source>
</evidence>
<name>I3C5P3_9FLAO</name>
<keyword evidence="1 3" id="KW-0436">Ligase</keyword>
<dbReference type="RefSeq" id="WP_008612259.1">
    <property type="nucleotide sequence ID" value="NZ_JH651379.1"/>
</dbReference>
<dbReference type="PANTHER" id="PTHR12835">
    <property type="entry name" value="BIOTIN PROTEIN LIGASE"/>
    <property type="match status" value="1"/>
</dbReference>
<dbReference type="NCBIfam" id="TIGR00121">
    <property type="entry name" value="birA_ligase"/>
    <property type="match status" value="1"/>
</dbReference>
<dbReference type="InterPro" id="IPR045864">
    <property type="entry name" value="aa-tRNA-synth_II/BPL/LPL"/>
</dbReference>
<dbReference type="OrthoDB" id="9807064at2"/>
<keyword evidence="4" id="KW-1185">Reference proteome</keyword>
<organism evidence="3 4">
    <name type="scientific">Galbibacter orientalis DSM 19592</name>
    <dbReference type="NCBI Taxonomy" id="926559"/>
    <lineage>
        <taxon>Bacteria</taxon>
        <taxon>Pseudomonadati</taxon>
        <taxon>Bacteroidota</taxon>
        <taxon>Flavobacteriia</taxon>
        <taxon>Flavobacteriales</taxon>
        <taxon>Flavobacteriaceae</taxon>
        <taxon>Galbibacter</taxon>
    </lineage>
</organism>
<dbReference type="SUPFAM" id="SSF55681">
    <property type="entry name" value="Class II aaRS and biotin synthetases"/>
    <property type="match status" value="1"/>
</dbReference>
<evidence type="ECO:0000256" key="1">
    <source>
        <dbReference type="ARBA" id="ARBA00022598"/>
    </source>
</evidence>
<dbReference type="HOGENOM" id="CLU_051096_3_0_10"/>
<dbReference type="eggNOG" id="COG0340">
    <property type="taxonomic scope" value="Bacteria"/>
</dbReference>
<feature type="domain" description="BPL/LPL catalytic" evidence="2">
    <location>
        <begin position="1"/>
        <end position="177"/>
    </location>
</feature>
<dbReference type="STRING" id="926559.JoomaDRAFT_1938"/>
<dbReference type="InterPro" id="IPR004408">
    <property type="entry name" value="Biotin_CoA_COase_ligase"/>
</dbReference>